<evidence type="ECO:0000259" key="1">
    <source>
        <dbReference type="PROSITE" id="PS50011"/>
    </source>
</evidence>
<evidence type="ECO:0000313" key="2">
    <source>
        <dbReference type="EMBL" id="CEK96783.1"/>
    </source>
</evidence>
<protein>
    <recommendedName>
        <fullName evidence="1">Protein kinase domain-containing protein</fullName>
    </recommendedName>
</protein>
<dbReference type="InterPro" id="IPR000719">
    <property type="entry name" value="Prot_kinase_dom"/>
</dbReference>
<dbReference type="GO" id="GO:0044773">
    <property type="term" value="P:mitotic DNA damage checkpoint signaling"/>
    <property type="evidence" value="ECO:0007669"/>
    <property type="project" value="TreeGrafter"/>
</dbReference>
<dbReference type="SUPFAM" id="SSF56112">
    <property type="entry name" value="Protein kinase-like (PK-like)"/>
    <property type="match status" value="1"/>
</dbReference>
<dbReference type="PROSITE" id="PS50011">
    <property type="entry name" value="PROTEIN_KINASE_DOM"/>
    <property type="match status" value="1"/>
</dbReference>
<dbReference type="Pfam" id="PF00069">
    <property type="entry name" value="Pkinase"/>
    <property type="match status" value="1"/>
</dbReference>
<reference evidence="2" key="1">
    <citation type="submission" date="2014-12" db="EMBL/GenBank/DDBJ databases">
        <title>Insight into the proteome of Arion vulgaris.</title>
        <authorList>
            <person name="Aradska J."/>
            <person name="Bulat T."/>
            <person name="Smidak R."/>
            <person name="Sarate P."/>
            <person name="Gangsoo J."/>
            <person name="Sialana F."/>
            <person name="Bilban M."/>
            <person name="Lubec G."/>
        </authorList>
    </citation>
    <scope>NUCLEOTIDE SEQUENCE</scope>
    <source>
        <tissue evidence="2">Skin</tissue>
    </source>
</reference>
<dbReference type="GO" id="GO:0004674">
    <property type="term" value="F:protein serine/threonine kinase activity"/>
    <property type="evidence" value="ECO:0007669"/>
    <property type="project" value="TreeGrafter"/>
</dbReference>
<dbReference type="InterPro" id="IPR008271">
    <property type="entry name" value="Ser/Thr_kinase_AS"/>
</dbReference>
<feature type="non-terminal residue" evidence="2">
    <location>
        <position position="1"/>
    </location>
</feature>
<dbReference type="GO" id="GO:0005634">
    <property type="term" value="C:nucleus"/>
    <property type="evidence" value="ECO:0007669"/>
    <property type="project" value="TreeGrafter"/>
</dbReference>
<organism evidence="2">
    <name type="scientific">Arion vulgaris</name>
    <dbReference type="NCBI Taxonomy" id="1028688"/>
    <lineage>
        <taxon>Eukaryota</taxon>
        <taxon>Metazoa</taxon>
        <taxon>Spiralia</taxon>
        <taxon>Lophotrochozoa</taxon>
        <taxon>Mollusca</taxon>
        <taxon>Gastropoda</taxon>
        <taxon>Heterobranchia</taxon>
        <taxon>Euthyneura</taxon>
        <taxon>Panpulmonata</taxon>
        <taxon>Eupulmonata</taxon>
        <taxon>Stylommatophora</taxon>
        <taxon>Helicina</taxon>
        <taxon>Arionoidea</taxon>
        <taxon>Arionidae</taxon>
        <taxon>Arion</taxon>
    </lineage>
</organism>
<proteinExistence type="predicted"/>
<dbReference type="EMBL" id="HACG01049918">
    <property type="protein sequence ID" value="CEK96783.1"/>
    <property type="molecule type" value="Transcribed_RNA"/>
</dbReference>
<accession>A0A0B7BUU4</accession>
<feature type="domain" description="Protein kinase" evidence="1">
    <location>
        <begin position="63"/>
        <end position="214"/>
    </location>
</feature>
<name>A0A0B7BUU4_9EUPU</name>
<dbReference type="Gene3D" id="3.30.200.20">
    <property type="entry name" value="Phosphorylase Kinase, domain 1"/>
    <property type="match status" value="1"/>
</dbReference>
<dbReference type="GO" id="GO:0005524">
    <property type="term" value="F:ATP binding"/>
    <property type="evidence" value="ECO:0007669"/>
    <property type="project" value="InterPro"/>
</dbReference>
<feature type="non-terminal residue" evidence="2">
    <location>
        <position position="214"/>
    </location>
</feature>
<dbReference type="SMART" id="SM00220">
    <property type="entry name" value="S_TKc"/>
    <property type="match status" value="1"/>
</dbReference>
<dbReference type="PANTHER" id="PTHR44167">
    <property type="entry name" value="OVARIAN-SPECIFIC SERINE/THREONINE-PROTEIN KINASE LOK-RELATED"/>
    <property type="match status" value="1"/>
</dbReference>
<dbReference type="PROSITE" id="PS00108">
    <property type="entry name" value="PROTEIN_KINASE_ST"/>
    <property type="match status" value="1"/>
</dbReference>
<gene>
    <name evidence="2" type="primary">ORF213436</name>
</gene>
<dbReference type="PANTHER" id="PTHR44167:SF24">
    <property type="entry name" value="SERINE_THREONINE-PROTEIN KINASE CHK2"/>
    <property type="match status" value="1"/>
</dbReference>
<dbReference type="AlphaFoldDB" id="A0A0B7BUU4"/>
<dbReference type="Gene3D" id="1.10.510.10">
    <property type="entry name" value="Transferase(Phosphotransferase) domain 1"/>
    <property type="match status" value="1"/>
</dbReference>
<sequence>EDHLLRKPLVHEVVDLDCPEVIRNSGVISVERTDPCIQKFLNDVPYIIKQNETHGLIWDNNLKPENFKYEKGTHFVSTRETDRKTKHATVSFYRDGVTGAAFAIKTLQKGTHFRQEEIKVGLTIQHPNICSVYGIIIMNGLIHILLEHAGSPLYEERTWIAECPKRIQSFAKQGFQALDIIHRHGFVHCDIKPDNIMIDKHNSPEFKVKLIDFG</sequence>
<dbReference type="InterPro" id="IPR011009">
    <property type="entry name" value="Kinase-like_dom_sf"/>
</dbReference>